<organism evidence="8">
    <name type="scientific">Cuerna arida</name>
    <dbReference type="NCBI Taxonomy" id="1464854"/>
    <lineage>
        <taxon>Eukaryota</taxon>
        <taxon>Metazoa</taxon>
        <taxon>Ecdysozoa</taxon>
        <taxon>Arthropoda</taxon>
        <taxon>Hexapoda</taxon>
        <taxon>Insecta</taxon>
        <taxon>Pterygota</taxon>
        <taxon>Neoptera</taxon>
        <taxon>Paraneoptera</taxon>
        <taxon>Hemiptera</taxon>
        <taxon>Auchenorrhyncha</taxon>
        <taxon>Membracoidea</taxon>
        <taxon>Cicadellidae</taxon>
        <taxon>Cicadellinae</taxon>
        <taxon>Proconiini</taxon>
        <taxon>Cuerna</taxon>
    </lineage>
</organism>
<keyword evidence="4" id="KW-0597">Phosphoprotein</keyword>
<evidence type="ECO:0000256" key="3">
    <source>
        <dbReference type="ARBA" id="ARBA00022490"/>
    </source>
</evidence>
<keyword evidence="3" id="KW-0963">Cytoplasm</keyword>
<comment type="similarity">
    <text evidence="2">Belongs to the MLF family.</text>
</comment>
<evidence type="ECO:0000313" key="8">
    <source>
        <dbReference type="EMBL" id="JAS45119.1"/>
    </source>
</evidence>
<dbReference type="InterPro" id="IPR019376">
    <property type="entry name" value="Myeloid_leukemia_factor"/>
</dbReference>
<evidence type="ECO:0008006" key="10">
    <source>
        <dbReference type="Google" id="ProtNLM"/>
    </source>
</evidence>
<sequence>MSLFGSLLGDLDDDPFIGNHMRQMNRMMSSMNSMFSQPFGGLLGPGVGSELMPFGGHSMGGGLMPFGFPNMNHMFQSMDHMSNNPNCHSYSSSTVMTMTNGPDGRPQVYQASSSVRQGPGGVKETKKAVSDSRSGVKKLAIGHHIGDRAHIIEREQNLRTGDQEERQDYINLDEEEAEDFNQEWKQKTRHYSSQRAIHYPSVDRYGARRSRELPALPSSSSPEILSRPQKSRKRHHDDSDKASDSEQPPKSTKTSNKED</sequence>
<evidence type="ECO:0000256" key="2">
    <source>
        <dbReference type="ARBA" id="ARBA00008332"/>
    </source>
</evidence>
<feature type="compositionally biased region" description="Low complexity" evidence="5">
    <location>
        <begin position="213"/>
        <end position="228"/>
    </location>
</feature>
<proteinExistence type="inferred from homology"/>
<dbReference type="Pfam" id="PF10248">
    <property type="entry name" value="Mlf1IP"/>
    <property type="match status" value="1"/>
</dbReference>
<evidence type="ECO:0000256" key="4">
    <source>
        <dbReference type="ARBA" id="ARBA00022553"/>
    </source>
</evidence>
<feature type="region of interest" description="Disordered" evidence="5">
    <location>
        <begin position="111"/>
        <end position="136"/>
    </location>
</feature>
<dbReference type="EMBL" id="GECZ01024650">
    <property type="protein sequence ID" value="JAS45119.1"/>
    <property type="molecule type" value="Transcribed_RNA"/>
</dbReference>
<feature type="compositionally biased region" description="Polar residues" evidence="5">
    <location>
        <begin position="245"/>
        <end position="259"/>
    </location>
</feature>
<gene>
    <name evidence="8" type="ORF">g.39602</name>
    <name evidence="6" type="ORF">g.39606</name>
    <name evidence="9" type="ORF">g.39608</name>
    <name evidence="7" type="ORF">g.39614</name>
</gene>
<dbReference type="EMBL" id="GECZ01025480">
    <property type="protein sequence ID" value="JAS44289.1"/>
    <property type="molecule type" value="Transcribed_RNA"/>
</dbReference>
<dbReference type="GO" id="GO:0005737">
    <property type="term" value="C:cytoplasm"/>
    <property type="evidence" value="ECO:0007669"/>
    <property type="project" value="UniProtKB-SubCell"/>
</dbReference>
<dbReference type="EMBL" id="GECZ01031588">
    <property type="protein sequence ID" value="JAS38181.1"/>
    <property type="molecule type" value="Transcribed_RNA"/>
</dbReference>
<dbReference type="PANTHER" id="PTHR13105">
    <property type="entry name" value="MYELOID LEUKEMIA FACTOR"/>
    <property type="match status" value="1"/>
</dbReference>
<evidence type="ECO:0000256" key="5">
    <source>
        <dbReference type="SAM" id="MobiDB-lite"/>
    </source>
</evidence>
<protein>
    <recommendedName>
        <fullName evidence="10">Myeloid leukemia factor</fullName>
    </recommendedName>
</protein>
<reference evidence="8" key="1">
    <citation type="submission" date="2015-11" db="EMBL/GenBank/DDBJ databases">
        <title>De novo transcriptome assembly of four potential Pierce s Disease insect vectors from Arizona vineyards.</title>
        <authorList>
            <person name="Tassone E.E."/>
        </authorList>
    </citation>
    <scope>NUCLEOTIDE SEQUENCE</scope>
</reference>
<comment type="subcellular location">
    <subcellularLocation>
        <location evidence="1">Cytoplasm</location>
    </subcellularLocation>
</comment>
<feature type="region of interest" description="Disordered" evidence="5">
    <location>
        <begin position="200"/>
        <end position="259"/>
    </location>
</feature>
<evidence type="ECO:0000313" key="7">
    <source>
        <dbReference type="EMBL" id="JAS44289.1"/>
    </source>
</evidence>
<evidence type="ECO:0000313" key="9">
    <source>
        <dbReference type="EMBL" id="JAS60876.1"/>
    </source>
</evidence>
<accession>A0A1B6F4D9</accession>
<evidence type="ECO:0000313" key="6">
    <source>
        <dbReference type="EMBL" id="JAS38181.1"/>
    </source>
</evidence>
<dbReference type="EMBL" id="GECZ01008893">
    <property type="protein sequence ID" value="JAS60876.1"/>
    <property type="molecule type" value="Transcribed_RNA"/>
</dbReference>
<name>A0A1B6F4D9_9HEMI</name>
<dbReference type="AlphaFoldDB" id="A0A1B6F4D9"/>
<evidence type="ECO:0000256" key="1">
    <source>
        <dbReference type="ARBA" id="ARBA00004496"/>
    </source>
</evidence>